<organism evidence="2">
    <name type="scientific">Acerihabitans sp. KWT182</name>
    <dbReference type="NCBI Taxonomy" id="3157919"/>
    <lineage>
        <taxon>Bacteria</taxon>
        <taxon>Pseudomonadati</taxon>
        <taxon>Pseudomonadota</taxon>
        <taxon>Gammaproteobacteria</taxon>
        <taxon>Enterobacterales</taxon>
        <taxon>Pectobacteriaceae</taxon>
        <taxon>Acerihabitans</taxon>
    </lineage>
</organism>
<name>A0AAU7QDT5_9GAMM</name>
<sequence length="122" mass="13158">MCCSHHHGGKVNSVSANSDKSTHPLFIYGAATKDGAISGVYNNSSNVTTLRQPALTAFWQRSQTKKALILLAIIAGISLALGQTGHLSFANRYLPYALFLLCPLMHLFHAHGNHGNHGKPPR</sequence>
<keyword evidence="1" id="KW-0472">Membrane</keyword>
<dbReference type="Pfam" id="PF11666">
    <property type="entry name" value="DUF2933"/>
    <property type="match status" value="1"/>
</dbReference>
<accession>A0AAU7QDT5</accession>
<dbReference type="InterPro" id="IPR021682">
    <property type="entry name" value="DUF2933"/>
</dbReference>
<evidence type="ECO:0000313" key="2">
    <source>
        <dbReference type="EMBL" id="XBS71405.1"/>
    </source>
</evidence>
<keyword evidence="1" id="KW-0812">Transmembrane</keyword>
<reference evidence="2" key="1">
    <citation type="submission" date="2024-06" db="EMBL/GenBank/DDBJ databases">
        <authorList>
            <person name="Coelho C."/>
            <person name="Bento M."/>
            <person name="Garcia E."/>
            <person name="Camelo A."/>
            <person name="Brandao I."/>
            <person name="Espirito Santo C."/>
            <person name="Trovao J."/>
            <person name="Verissimo A."/>
            <person name="Costa J."/>
            <person name="Tiago I."/>
        </authorList>
    </citation>
    <scope>NUCLEOTIDE SEQUENCE</scope>
    <source>
        <strain evidence="2">KWT182</strain>
    </source>
</reference>
<keyword evidence="1" id="KW-1133">Transmembrane helix</keyword>
<proteinExistence type="predicted"/>
<feature type="transmembrane region" description="Helical" evidence="1">
    <location>
        <begin position="67"/>
        <end position="87"/>
    </location>
</feature>
<gene>
    <name evidence="2" type="ORF">ABK905_10975</name>
</gene>
<dbReference type="AlphaFoldDB" id="A0AAU7QDT5"/>
<dbReference type="EMBL" id="CP157947">
    <property type="protein sequence ID" value="XBS71405.1"/>
    <property type="molecule type" value="Genomic_DNA"/>
</dbReference>
<evidence type="ECO:0000256" key="1">
    <source>
        <dbReference type="SAM" id="Phobius"/>
    </source>
</evidence>
<protein>
    <submittedName>
        <fullName evidence="2">DUF2933 domain-containing protein</fullName>
    </submittedName>
</protein>